<gene>
    <name evidence="11" type="primary">COQ6</name>
    <name evidence="13" type="ORF">ACH5RR_031726</name>
</gene>
<keyword evidence="9 11" id="KW-0496">Mitochondrion</keyword>
<evidence type="ECO:0000259" key="12">
    <source>
        <dbReference type="Pfam" id="PF01494"/>
    </source>
</evidence>
<comment type="pathway">
    <text evidence="11">Cofactor biosynthesis; ubiquinone biosynthesis.</text>
</comment>
<keyword evidence="3 11" id="KW-0285">Flavoprotein</keyword>
<dbReference type="PANTHER" id="PTHR43876:SF7">
    <property type="entry name" value="UBIQUINONE BIOSYNTHESIS MONOOXYGENASE COQ6, MITOCHONDRIAL"/>
    <property type="match status" value="1"/>
</dbReference>
<accession>A0ABD2YIV1</accession>
<dbReference type="PANTHER" id="PTHR43876">
    <property type="entry name" value="UBIQUINONE BIOSYNTHESIS MONOOXYGENASE COQ6, MITOCHONDRIAL"/>
    <property type="match status" value="1"/>
</dbReference>
<sequence length="520" mass="57098">MYLSRARKVTWRWEGRVVLGRITPKVYAWRFDWRTFCSDTSGKLLGSNSNQATTELLDKQDSTNDVPQYDVAIVGGGMVGMALACSLASMPLTKHLNVAIIDSNPALMSRDCIKKEDPPDPRVSTVTPATISFFGGMGAWQYVQLHRHAFFDRMQVWDYTGLGYTRYSARDVDKEVLGCVVENKVLQRSLLSCMEDSDSQKRIYPSRLSSMTLNLSSSLSGSDNISSQPRTSLAKLNLSSGNSLYAKLVVGADGSKSHVRELAGIRTTGWKYPQNAIICTVEHTEDNWCAWQRFLRSGPIALLPMGGKYSNIVWTMDPKEAADRKLMNEADFLKAVNEALDNGHGPRPQSDVTSGGGLFSWLKADKASSANEPFEVPPKITKLASDRMVFPLSLMHANTYVSKRVVLIGDAAHTVHPLAGQGVNMGFGDACSLSRVIAEGVSVGSDIGEVSLLKRYESERKAANIAMMAVLDGFQKAYSIDFGPLNLLRAAAFHGVNYISPLKRNIISYASGEQRVPLFS</sequence>
<dbReference type="InterPro" id="IPR051205">
    <property type="entry name" value="UbiH/COQ6_monooxygenase"/>
</dbReference>
<dbReference type="Pfam" id="PF01494">
    <property type="entry name" value="FAD_binding_3"/>
    <property type="match status" value="2"/>
</dbReference>
<keyword evidence="7 11" id="KW-0560">Oxidoreductase</keyword>
<reference evidence="13 14" key="1">
    <citation type="submission" date="2024-11" db="EMBL/GenBank/DDBJ databases">
        <title>A near-complete genome assembly of Cinchona calisaya.</title>
        <authorList>
            <person name="Lian D.C."/>
            <person name="Zhao X.W."/>
            <person name="Wei L."/>
        </authorList>
    </citation>
    <scope>NUCLEOTIDE SEQUENCE [LARGE SCALE GENOMIC DNA]</scope>
    <source>
        <tissue evidence="13">Nenye</tissue>
    </source>
</reference>
<dbReference type="GO" id="GO:0106364">
    <property type="term" value="F:4-hydroxy-3-all-trans-polyprenylbenzoate oxygenase activity"/>
    <property type="evidence" value="ECO:0007669"/>
    <property type="project" value="UniProtKB-EC"/>
</dbReference>
<dbReference type="AlphaFoldDB" id="A0ABD2YIV1"/>
<dbReference type="InterPro" id="IPR002938">
    <property type="entry name" value="FAD-bd"/>
</dbReference>
<dbReference type="EC" id="1.14.15.46" evidence="11"/>
<comment type="function">
    <text evidence="11">FAD-dependent monooxygenase required for two non-consecutive steps during ubiquinone biosynthesis. Required for the C5-ring hydroxylation during ubiquinone biosynthesis by catalyzing the hydroxylation of 4-hydroxy-3-(all-trans-polyprenyl)benzoic acid to 3,4-dihydroxy-5-(all-trans-polyprenyl)benzoic acid. Also acts downstream of coq4, for the C1-hydroxylation during ubiquinone biosynthesis by catalyzing the hydroxylation of 2-methoxy-6-(all-trans-polyprenyl)phenol to 2-methoxy-6-(all-trans-polyprenyl)benzene-1,4-diol. The electrons required for the hydroxylation reaction are funneled indirectly to coq6 from NADPH via a ferredoxin/ferredoxin reductase system.</text>
</comment>
<feature type="domain" description="FAD-binding" evidence="12">
    <location>
        <begin position="242"/>
        <end position="341"/>
    </location>
</feature>
<comment type="similarity">
    <text evidence="2 11">Belongs to the UbiH/COQ6 family.</text>
</comment>
<evidence type="ECO:0000256" key="10">
    <source>
        <dbReference type="ARBA" id="ARBA00023136"/>
    </source>
</evidence>
<evidence type="ECO:0000256" key="9">
    <source>
        <dbReference type="ARBA" id="ARBA00023128"/>
    </source>
</evidence>
<dbReference type="InterPro" id="IPR036188">
    <property type="entry name" value="FAD/NAD-bd_sf"/>
</dbReference>
<keyword evidence="10 11" id="KW-0472">Membrane</keyword>
<evidence type="ECO:0000256" key="5">
    <source>
        <dbReference type="ARBA" id="ARBA00022792"/>
    </source>
</evidence>
<dbReference type="InterPro" id="IPR000689">
    <property type="entry name" value="UbQ_mOase_COQ6"/>
</dbReference>
<dbReference type="EC" id="1.14.15.45" evidence="11"/>
<dbReference type="InterPro" id="IPR010971">
    <property type="entry name" value="UbiH/COQ6"/>
</dbReference>
<comment type="subcellular location">
    <subcellularLocation>
        <location evidence="11">Mitochondrion inner membrane</location>
        <topology evidence="11">Peripheral membrane protein</topology>
        <orientation evidence="11">Matrix side</orientation>
    </subcellularLocation>
</comment>
<keyword evidence="8 11" id="KW-0503">Monooxygenase</keyword>
<dbReference type="GO" id="GO:0016712">
    <property type="term" value="F:oxidoreductase activity, acting on paired donors, with incorporation or reduction of molecular oxygen, reduced flavin or flavoprotein as one donor, and incorporation of one atom of oxygen"/>
    <property type="evidence" value="ECO:0007669"/>
    <property type="project" value="UniProtKB-UniRule"/>
</dbReference>
<comment type="cofactor">
    <cofactor evidence="1 11">
        <name>FAD</name>
        <dbReference type="ChEBI" id="CHEBI:57692"/>
    </cofactor>
</comment>
<feature type="domain" description="FAD-binding" evidence="12">
    <location>
        <begin position="388"/>
        <end position="467"/>
    </location>
</feature>
<dbReference type="GO" id="GO:0031314">
    <property type="term" value="C:extrinsic component of mitochondrial inner membrane"/>
    <property type="evidence" value="ECO:0007669"/>
    <property type="project" value="UniProtKB-UniRule"/>
</dbReference>
<dbReference type="HAMAP" id="MF_03193">
    <property type="entry name" value="COQ6_monooxygenase"/>
    <property type="match status" value="1"/>
</dbReference>
<organism evidence="13 14">
    <name type="scientific">Cinchona calisaya</name>
    <dbReference type="NCBI Taxonomy" id="153742"/>
    <lineage>
        <taxon>Eukaryota</taxon>
        <taxon>Viridiplantae</taxon>
        <taxon>Streptophyta</taxon>
        <taxon>Embryophyta</taxon>
        <taxon>Tracheophyta</taxon>
        <taxon>Spermatophyta</taxon>
        <taxon>Magnoliopsida</taxon>
        <taxon>eudicotyledons</taxon>
        <taxon>Gunneridae</taxon>
        <taxon>Pentapetalae</taxon>
        <taxon>asterids</taxon>
        <taxon>lamiids</taxon>
        <taxon>Gentianales</taxon>
        <taxon>Rubiaceae</taxon>
        <taxon>Cinchonoideae</taxon>
        <taxon>Cinchoneae</taxon>
        <taxon>Cinchona</taxon>
    </lineage>
</organism>
<comment type="subunit">
    <text evidence="11">Component of a multi-subunit COQ enzyme complex.</text>
</comment>
<evidence type="ECO:0000313" key="14">
    <source>
        <dbReference type="Proteomes" id="UP001630127"/>
    </source>
</evidence>
<dbReference type="InterPro" id="IPR018168">
    <property type="entry name" value="Ubi_Hdrlase_CS"/>
</dbReference>
<dbReference type="Gene3D" id="3.50.50.60">
    <property type="entry name" value="FAD/NAD(P)-binding domain"/>
    <property type="match status" value="2"/>
</dbReference>
<keyword evidence="4 11" id="KW-0831">Ubiquinone biosynthesis</keyword>
<evidence type="ECO:0000256" key="8">
    <source>
        <dbReference type="ARBA" id="ARBA00023033"/>
    </source>
</evidence>
<dbReference type="SUPFAM" id="SSF51905">
    <property type="entry name" value="FAD/NAD(P)-binding domain"/>
    <property type="match status" value="1"/>
</dbReference>
<dbReference type="FunFam" id="3.50.50.60:FF:000021">
    <property type="entry name" value="Ubiquinone biosynthesis monooxygenase COQ6"/>
    <property type="match status" value="1"/>
</dbReference>
<dbReference type="Proteomes" id="UP001630127">
    <property type="component" value="Unassembled WGS sequence"/>
</dbReference>
<evidence type="ECO:0000256" key="7">
    <source>
        <dbReference type="ARBA" id="ARBA00023002"/>
    </source>
</evidence>
<comment type="catalytic activity">
    <reaction evidence="11">
        <text>a 4-hydroxy-3-(all-trans-polyprenyl)benzoate + 2 reduced [2Fe-2S]-[ferredoxin] + O2 + 2 H(+) = a 3,4-dihydroxy-5-(all-trans-polyprenyl)benzoate + 2 oxidized [2Fe-2S]-[ferredoxin] + H2O</text>
        <dbReference type="Rhea" id="RHEA:81195"/>
        <dbReference type="Rhea" id="RHEA-COMP:9514"/>
        <dbReference type="Rhea" id="RHEA-COMP:10000"/>
        <dbReference type="Rhea" id="RHEA-COMP:10001"/>
        <dbReference type="Rhea" id="RHEA-COMP:10930"/>
        <dbReference type="ChEBI" id="CHEBI:15377"/>
        <dbReference type="ChEBI" id="CHEBI:15378"/>
        <dbReference type="ChEBI" id="CHEBI:15379"/>
        <dbReference type="ChEBI" id="CHEBI:33737"/>
        <dbReference type="ChEBI" id="CHEBI:33738"/>
        <dbReference type="ChEBI" id="CHEBI:64694"/>
        <dbReference type="ChEBI" id="CHEBI:78396"/>
        <dbReference type="EC" id="1.14.15.45"/>
    </reaction>
</comment>
<evidence type="ECO:0000256" key="3">
    <source>
        <dbReference type="ARBA" id="ARBA00022630"/>
    </source>
</evidence>
<evidence type="ECO:0000256" key="1">
    <source>
        <dbReference type="ARBA" id="ARBA00001974"/>
    </source>
</evidence>
<evidence type="ECO:0000256" key="4">
    <source>
        <dbReference type="ARBA" id="ARBA00022688"/>
    </source>
</evidence>
<keyword evidence="14" id="KW-1185">Reference proteome</keyword>
<evidence type="ECO:0000256" key="11">
    <source>
        <dbReference type="HAMAP-Rule" id="MF_03193"/>
    </source>
</evidence>
<keyword evidence="5 11" id="KW-0999">Mitochondrion inner membrane</keyword>
<dbReference type="EMBL" id="JBJUIK010000013">
    <property type="protein sequence ID" value="KAL3506344.1"/>
    <property type="molecule type" value="Genomic_DNA"/>
</dbReference>
<evidence type="ECO:0000256" key="6">
    <source>
        <dbReference type="ARBA" id="ARBA00022827"/>
    </source>
</evidence>
<dbReference type="NCBIfam" id="TIGR01989">
    <property type="entry name" value="COQ6"/>
    <property type="match status" value="1"/>
</dbReference>
<comment type="caution">
    <text evidence="13">The sequence shown here is derived from an EMBL/GenBank/DDBJ whole genome shotgun (WGS) entry which is preliminary data.</text>
</comment>
<proteinExistence type="inferred from homology"/>
<dbReference type="PROSITE" id="PS01304">
    <property type="entry name" value="UBIH"/>
    <property type="match status" value="1"/>
</dbReference>
<dbReference type="GO" id="GO:0120538">
    <property type="term" value="F:2-methoxy-6-polyprenolphenol 4-hydroxylase activity"/>
    <property type="evidence" value="ECO:0007669"/>
    <property type="project" value="UniProtKB-EC"/>
</dbReference>
<dbReference type="PRINTS" id="PR00420">
    <property type="entry name" value="RNGMNOXGNASE"/>
</dbReference>
<dbReference type="NCBIfam" id="TIGR01988">
    <property type="entry name" value="Ubi-OHases"/>
    <property type="match status" value="1"/>
</dbReference>
<evidence type="ECO:0000313" key="13">
    <source>
        <dbReference type="EMBL" id="KAL3506344.1"/>
    </source>
</evidence>
<name>A0ABD2YIV1_9GENT</name>
<keyword evidence="6 11" id="KW-0274">FAD</keyword>
<evidence type="ECO:0000256" key="2">
    <source>
        <dbReference type="ARBA" id="ARBA00005349"/>
    </source>
</evidence>
<comment type="catalytic activity">
    <reaction evidence="11">
        <text>a 2-methoxy-6-(all-trans-polyprenyl)phenol + 2 reduced [2Fe-2S]-[ferredoxin] + O2 + 2 H(+) = a 2-methoxy-6-(all-trans-polyprenyl)benzene-1,4-diol + 2 oxidized [2Fe-2S]-[ferredoxin] + H2O</text>
        <dbReference type="Rhea" id="RHEA:81183"/>
        <dbReference type="Rhea" id="RHEA-COMP:9551"/>
        <dbReference type="Rhea" id="RHEA-COMP:10000"/>
        <dbReference type="Rhea" id="RHEA-COMP:10001"/>
        <dbReference type="Rhea" id="RHEA-COMP:10858"/>
        <dbReference type="ChEBI" id="CHEBI:15377"/>
        <dbReference type="ChEBI" id="CHEBI:15378"/>
        <dbReference type="ChEBI" id="CHEBI:15379"/>
        <dbReference type="ChEBI" id="CHEBI:33737"/>
        <dbReference type="ChEBI" id="CHEBI:33738"/>
        <dbReference type="ChEBI" id="CHEBI:62731"/>
        <dbReference type="ChEBI" id="CHEBI:84166"/>
        <dbReference type="EC" id="1.14.15.46"/>
    </reaction>
</comment>
<protein>
    <recommendedName>
        <fullName evidence="11">Ubiquinone biosynthesis monooxygenase COQ6, mitochondrial</fullName>
        <ecNumber evidence="11">1.14.15.45</ecNumber>
    </recommendedName>
    <alternativeName>
        <fullName evidence="11">2-methoxy-6-polyprenolphenol 4-hydroxylase</fullName>
        <ecNumber evidence="11">1.14.15.46</ecNumber>
    </alternativeName>
</protein>